<dbReference type="EMBL" id="BARS01023724">
    <property type="protein sequence ID" value="GAG13630.1"/>
    <property type="molecule type" value="Genomic_DNA"/>
</dbReference>
<gene>
    <name evidence="1" type="ORF">S01H1_37759</name>
</gene>
<accession>X0V6A0</accession>
<organism evidence="1">
    <name type="scientific">marine sediment metagenome</name>
    <dbReference type="NCBI Taxonomy" id="412755"/>
    <lineage>
        <taxon>unclassified sequences</taxon>
        <taxon>metagenomes</taxon>
        <taxon>ecological metagenomes</taxon>
    </lineage>
</organism>
<name>X0V6A0_9ZZZZ</name>
<dbReference type="AlphaFoldDB" id="X0V6A0"/>
<protein>
    <submittedName>
        <fullName evidence="1">Uncharacterized protein</fullName>
    </submittedName>
</protein>
<evidence type="ECO:0000313" key="1">
    <source>
        <dbReference type="EMBL" id="GAG13630.1"/>
    </source>
</evidence>
<reference evidence="1" key="1">
    <citation type="journal article" date="2014" name="Front. Microbiol.">
        <title>High frequency of phylogenetically diverse reductive dehalogenase-homologous genes in deep subseafloor sedimentary metagenomes.</title>
        <authorList>
            <person name="Kawai M."/>
            <person name="Futagami T."/>
            <person name="Toyoda A."/>
            <person name="Takaki Y."/>
            <person name="Nishi S."/>
            <person name="Hori S."/>
            <person name="Arai W."/>
            <person name="Tsubouchi T."/>
            <person name="Morono Y."/>
            <person name="Uchiyama I."/>
            <person name="Ito T."/>
            <person name="Fujiyama A."/>
            <person name="Inagaki F."/>
            <person name="Takami H."/>
        </authorList>
    </citation>
    <scope>NUCLEOTIDE SEQUENCE</scope>
    <source>
        <strain evidence="1">Expedition CK06-06</strain>
    </source>
</reference>
<feature type="non-terminal residue" evidence="1">
    <location>
        <position position="63"/>
    </location>
</feature>
<comment type="caution">
    <text evidence="1">The sequence shown here is derived from an EMBL/GenBank/DDBJ whole genome shotgun (WGS) entry which is preliminary data.</text>
</comment>
<proteinExistence type="predicted"/>
<sequence length="63" mass="7355">MTTITIDEETKKELLKIAAQLQIKKKEKINYNTAIKFLISNYLRIKDEIKLSKACEKIDNIDV</sequence>